<dbReference type="EMBL" id="OIVN01006286">
    <property type="protein sequence ID" value="SPD29781.1"/>
    <property type="molecule type" value="Genomic_DNA"/>
</dbReference>
<evidence type="ECO:0000313" key="3">
    <source>
        <dbReference type="EMBL" id="SPD29781.1"/>
    </source>
</evidence>
<reference evidence="3" key="1">
    <citation type="submission" date="2018-02" db="EMBL/GenBank/DDBJ databases">
        <authorList>
            <person name="Cohen D.B."/>
            <person name="Kent A.D."/>
        </authorList>
    </citation>
    <scope>NUCLEOTIDE SEQUENCE</scope>
</reference>
<dbReference type="AlphaFoldDB" id="A0A2N9J0E1"/>
<evidence type="ECO:0000259" key="2">
    <source>
        <dbReference type="Pfam" id="PF03101"/>
    </source>
</evidence>
<proteinExistence type="predicted"/>
<dbReference type="InterPro" id="IPR004330">
    <property type="entry name" value="FAR1_DNA_bnd_dom"/>
</dbReference>
<gene>
    <name evidence="3" type="ORF">FSB_LOCUS57663</name>
</gene>
<organism evidence="3">
    <name type="scientific">Fagus sylvatica</name>
    <name type="common">Beechnut</name>
    <dbReference type="NCBI Taxonomy" id="28930"/>
    <lineage>
        <taxon>Eukaryota</taxon>
        <taxon>Viridiplantae</taxon>
        <taxon>Streptophyta</taxon>
        <taxon>Embryophyta</taxon>
        <taxon>Tracheophyta</taxon>
        <taxon>Spermatophyta</taxon>
        <taxon>Magnoliopsida</taxon>
        <taxon>eudicotyledons</taxon>
        <taxon>Gunneridae</taxon>
        <taxon>Pentapetalae</taxon>
        <taxon>rosids</taxon>
        <taxon>fabids</taxon>
        <taxon>Fagales</taxon>
        <taxon>Fagaceae</taxon>
        <taxon>Fagus</taxon>
    </lineage>
</organism>
<evidence type="ECO:0000256" key="1">
    <source>
        <dbReference type="SAM" id="MobiDB-lite"/>
    </source>
</evidence>
<dbReference type="PANTHER" id="PTHR46328">
    <property type="entry name" value="FAR-RED IMPAIRED RESPONSIVE (FAR1) FAMILY PROTEIN-RELATED"/>
    <property type="match status" value="1"/>
</dbReference>
<accession>A0A2N9J0E1</accession>
<dbReference type="PANTHER" id="PTHR46328:SF34">
    <property type="entry name" value="PROTEIN FAR1-RELATED SEQUENCE 5-LIKE"/>
    <property type="match status" value="1"/>
</dbReference>
<protein>
    <recommendedName>
        <fullName evidence="2">FAR1 domain-containing protein</fullName>
    </recommendedName>
</protein>
<feature type="domain" description="FAR1" evidence="2">
    <location>
        <begin position="75"/>
        <end position="162"/>
    </location>
</feature>
<dbReference type="Pfam" id="PF03101">
    <property type="entry name" value="FAR1"/>
    <property type="match status" value="1"/>
</dbReference>
<name>A0A2N9J0E1_FAGSY</name>
<feature type="compositionally biased region" description="Polar residues" evidence="1">
    <location>
        <begin position="17"/>
        <end position="51"/>
    </location>
</feature>
<sequence length="296" mass="33730">MDIGENSVLGDKLNDCKVNQQEGPQEPTHGSPSKSSTQSTHGSPSKSSTQSRHGKKIVEVPKIGMKFDCDDSAYEFYKEYAHQIGFSVRKQFVKRAKTGLVKRRTFCCSKEGERVVDKRREHALFHHPISRVGCLAQVTCQLQKDGMLEIVSFHEQHNHEFAPSPMKHMLRSKKKITLAQQAIADDAEKVGDIKDFHSIEIQSNAQELRGHRYPHLNKIFHEIFTLAAESEMMYEYAKTFSEKLLKDLQEMKKGSYFDSVEGRTKVQGEVTLEDVLQVDTRSESESNEDIPSQTIR</sequence>
<feature type="region of interest" description="Disordered" evidence="1">
    <location>
        <begin position="1"/>
        <end position="57"/>
    </location>
</feature>